<feature type="compositionally biased region" description="Low complexity" evidence="2">
    <location>
        <begin position="24"/>
        <end position="50"/>
    </location>
</feature>
<feature type="coiled-coil region" evidence="1">
    <location>
        <begin position="194"/>
        <end position="221"/>
    </location>
</feature>
<evidence type="ECO:0000256" key="2">
    <source>
        <dbReference type="SAM" id="MobiDB-lite"/>
    </source>
</evidence>
<dbReference type="AlphaFoldDB" id="C1MPU6"/>
<evidence type="ECO:0000256" key="1">
    <source>
        <dbReference type="SAM" id="Coils"/>
    </source>
</evidence>
<dbReference type="OrthoDB" id="10644665at2759"/>
<feature type="compositionally biased region" description="Low complexity" evidence="2">
    <location>
        <begin position="57"/>
        <end position="69"/>
    </location>
</feature>
<dbReference type="GeneID" id="9683450"/>
<protein>
    <submittedName>
        <fullName evidence="3">Predicted protein</fullName>
    </submittedName>
</protein>
<feature type="compositionally biased region" description="Low complexity" evidence="2">
    <location>
        <begin position="419"/>
        <end position="437"/>
    </location>
</feature>
<evidence type="ECO:0000313" key="4">
    <source>
        <dbReference type="Proteomes" id="UP000001876"/>
    </source>
</evidence>
<accession>C1MPU6</accession>
<gene>
    <name evidence="3" type="ORF">MICPUCDRAFT_57041</name>
</gene>
<evidence type="ECO:0000313" key="3">
    <source>
        <dbReference type="EMBL" id="EEH57597.1"/>
    </source>
</evidence>
<proteinExistence type="predicted"/>
<name>C1MPU6_MICPC</name>
<feature type="region of interest" description="Disordered" evidence="2">
    <location>
        <begin position="1"/>
        <end position="76"/>
    </location>
</feature>
<keyword evidence="4" id="KW-1185">Reference proteome</keyword>
<sequence length="544" mass="59114">MTTSDARAAASPSEWSLTPKSLMAALRTPTTAPSSSSASTNATPSPARSALAGADMTTSAKTTTTTTGKKSSRSRGETHSWRCSYVMNSENGVNLYGRLDVDEKRARFVAASGLFGTAYQFVMPRDQIQIVRVPTASSPYNALELHTKYRQNILCDFKDNEAVFRRCCALMKLEVLPQVQFPPTLSVFFSSPQKVKLERRMKELEHENEHLHGEMDVLYLQVDEQSGMLDESLSKAAEEAVEIALATGREEDARRFRRVLYTEKEEKNRRLAELVAALGALRGERSDLQEEVSAVRRELERRGGSDESVGGELEAALTKEVDLLLARHAELATHLERARREKAALEGDLNEALKTPRARTPLATSDAEEEEEEEARGYRVASAAPGEDSTPGDDASTSAPAASAAAADDDDDDDEPVRRTSTGSPSPSSVASPSAPGSSGGNGNGKVRRRRPMMEEPAGPDGPDAELAAHLIGRLKRAGESDEAAVLTAQVDALIRRVLLTLVPIRRRSRGERRSLRTSPARVSLRPGSLAFNSRRASTPFNSI</sequence>
<feature type="region of interest" description="Disordered" evidence="2">
    <location>
        <begin position="346"/>
        <end position="465"/>
    </location>
</feature>
<organism evidence="4">
    <name type="scientific">Micromonas pusilla (strain CCMP1545)</name>
    <name type="common">Picoplanktonic green alga</name>
    <dbReference type="NCBI Taxonomy" id="564608"/>
    <lineage>
        <taxon>Eukaryota</taxon>
        <taxon>Viridiplantae</taxon>
        <taxon>Chlorophyta</taxon>
        <taxon>Mamiellophyceae</taxon>
        <taxon>Mamiellales</taxon>
        <taxon>Mamiellaceae</taxon>
        <taxon>Micromonas</taxon>
    </lineage>
</organism>
<dbReference type="EMBL" id="GG663738">
    <property type="protein sequence ID" value="EEH57597.1"/>
    <property type="molecule type" value="Genomic_DNA"/>
</dbReference>
<feature type="compositionally biased region" description="Low complexity" evidence="2">
    <location>
        <begin position="393"/>
        <end position="406"/>
    </location>
</feature>
<dbReference type="RefSeq" id="XP_003057646.1">
    <property type="nucleotide sequence ID" value="XM_003057600.1"/>
</dbReference>
<dbReference type="KEGG" id="mpp:MICPUCDRAFT_57041"/>
<keyword evidence="1" id="KW-0175">Coiled coil</keyword>
<reference evidence="3 4" key="1">
    <citation type="journal article" date="2009" name="Science">
        <title>Green evolution and dynamic adaptations revealed by genomes of the marine picoeukaryotes Micromonas.</title>
        <authorList>
            <person name="Worden A.Z."/>
            <person name="Lee J.H."/>
            <person name="Mock T."/>
            <person name="Rouze P."/>
            <person name="Simmons M.P."/>
            <person name="Aerts A.L."/>
            <person name="Allen A.E."/>
            <person name="Cuvelier M.L."/>
            <person name="Derelle E."/>
            <person name="Everett M.V."/>
            <person name="Foulon E."/>
            <person name="Grimwood J."/>
            <person name="Gundlach H."/>
            <person name="Henrissat B."/>
            <person name="Napoli C."/>
            <person name="McDonald S.M."/>
            <person name="Parker M.S."/>
            <person name="Rombauts S."/>
            <person name="Salamov A."/>
            <person name="Von Dassow P."/>
            <person name="Badger J.H."/>
            <person name="Coutinho P.M."/>
            <person name="Demir E."/>
            <person name="Dubchak I."/>
            <person name="Gentemann C."/>
            <person name="Eikrem W."/>
            <person name="Gready J.E."/>
            <person name="John U."/>
            <person name="Lanier W."/>
            <person name="Lindquist E.A."/>
            <person name="Lucas S."/>
            <person name="Mayer K.F."/>
            <person name="Moreau H."/>
            <person name="Not F."/>
            <person name="Otillar R."/>
            <person name="Panaud O."/>
            <person name="Pangilinan J."/>
            <person name="Paulsen I."/>
            <person name="Piegu B."/>
            <person name="Poliakov A."/>
            <person name="Robbens S."/>
            <person name="Schmutz J."/>
            <person name="Toulza E."/>
            <person name="Wyss T."/>
            <person name="Zelensky A."/>
            <person name="Zhou K."/>
            <person name="Armbrust E.V."/>
            <person name="Bhattacharya D."/>
            <person name="Goodenough U.W."/>
            <person name="Van de Peer Y."/>
            <person name="Grigoriev I.V."/>
        </authorList>
    </citation>
    <scope>NUCLEOTIDE SEQUENCE [LARGE SCALE GENOMIC DNA]</scope>
    <source>
        <strain evidence="3 4">CCMP1545</strain>
    </source>
</reference>
<dbReference type="Proteomes" id="UP000001876">
    <property type="component" value="Unassembled WGS sequence"/>
</dbReference>